<reference evidence="1 2" key="1">
    <citation type="journal article" date="2012" name="J. Bacteriol.">
        <title>Complete Genome Sequence of Rahnella aquatilis CIP 78.65.</title>
        <authorList>
            <person name="Martinez R.J."/>
            <person name="Bruce D."/>
            <person name="Detter C."/>
            <person name="Goodwin L.A."/>
            <person name="Han J."/>
            <person name="Han C.S."/>
            <person name="Held B."/>
            <person name="Land M.L."/>
            <person name="Mikhailova N."/>
            <person name="Nolan M."/>
            <person name="Pennacchio L."/>
            <person name="Pitluck S."/>
            <person name="Tapia R."/>
            <person name="Woyke T."/>
            <person name="Sobecky P.A."/>
        </authorList>
    </citation>
    <scope>NUCLEOTIDE SEQUENCE [LARGE SCALE GENOMIC DNA]</scope>
    <source>
        <strain evidence="2">ATCC 33071 / DSM 4594 / JCM 1683 / NBRC 105701 / NCIMB 13365 / CIP 78.65</strain>
        <plasmid evidence="1">pRahaq203</plasmid>
    </source>
</reference>
<dbReference type="RefSeq" id="WP_014440120.1">
    <property type="nucleotide sequence ID" value="NC_019221.1"/>
</dbReference>
<accession>H2J2M3</accession>
<sequence length="84" mass="9196">MHNDAAADKPKEELGKKIPLSTVVMLSSRDKPRRQYETIKRGETGVAVPEAGDGLVGPVWRRQPSLLAVRWISHAKSPFTGFGA</sequence>
<proteinExistence type="predicted"/>
<name>H2J2M3_RAHAC</name>
<dbReference type="Proteomes" id="UP000009010">
    <property type="component" value="Plasmid pRahaq203"/>
</dbReference>
<evidence type="ECO:0000313" key="2">
    <source>
        <dbReference type="Proteomes" id="UP000009010"/>
    </source>
</evidence>
<evidence type="ECO:0000313" key="1">
    <source>
        <dbReference type="EMBL" id="AEX54820.1"/>
    </source>
</evidence>
<organism evidence="1 2">
    <name type="scientific">Rahnella aquatilis (strain ATCC 33071 / DSM 4594 / JCM 1683 / NBRC 105701 / NCIMB 13365 / CIP 78.65)</name>
    <dbReference type="NCBI Taxonomy" id="745277"/>
    <lineage>
        <taxon>Bacteria</taxon>
        <taxon>Pseudomonadati</taxon>
        <taxon>Pseudomonadota</taxon>
        <taxon>Gammaproteobacteria</taxon>
        <taxon>Enterobacterales</taxon>
        <taxon>Yersiniaceae</taxon>
        <taxon>Rahnella</taxon>
    </lineage>
</organism>
<dbReference type="EMBL" id="CP003247">
    <property type="protein sequence ID" value="AEX54820.1"/>
    <property type="molecule type" value="Genomic_DNA"/>
</dbReference>
<protein>
    <submittedName>
        <fullName evidence="1">Uncharacterized protein</fullName>
    </submittedName>
</protein>
<reference evidence="2" key="2">
    <citation type="submission" date="2012-01" db="EMBL/GenBank/DDBJ databases">
        <title>Complete sequence of plasmid 3 of Rahnella aquatilis CIP 78.65.</title>
        <authorList>
            <person name="Lucas S."/>
            <person name="Han J."/>
            <person name="Lapidus A."/>
            <person name="Cheng J.-F."/>
            <person name="Goodwin L."/>
            <person name="Pitluck S."/>
            <person name="Peters L."/>
            <person name="Ovchinnikova G."/>
            <person name="Held B."/>
            <person name="Detter J.C."/>
            <person name="Han C."/>
            <person name="Tapia R."/>
            <person name="Land M."/>
            <person name="Hauser L."/>
            <person name="Kyrpides N."/>
            <person name="Ivanova N."/>
            <person name="Pagani I."/>
            <person name="Sobecky P."/>
            <person name="Martinez R."/>
            <person name="Woyke T."/>
        </authorList>
    </citation>
    <scope>NUCLEOTIDE SEQUENCE [LARGE SCALE GENOMIC DNA]</scope>
    <source>
        <strain evidence="2">ATCC 33071 / DSM 4594 / JCM 1683 / NBRC 105701 / NCIMB 13365 / CIP 78.65</strain>
        <plasmid evidence="2">pRahaq203</plasmid>
    </source>
</reference>
<dbReference type="AlphaFoldDB" id="H2J2M3"/>
<keyword evidence="2" id="KW-1185">Reference proteome</keyword>
<dbReference type="KEGG" id="raq:Rahaq2_5121"/>
<gene>
    <name evidence="1" type="ordered locus">Rahaq2_5121</name>
</gene>
<dbReference type="HOGENOM" id="CLU_2525131_0_0_6"/>
<geneLocation type="plasmid" evidence="1 2">
    <name>pRahaq203</name>
</geneLocation>
<keyword evidence="1" id="KW-0614">Plasmid</keyword>